<proteinExistence type="predicted"/>
<evidence type="ECO:0000313" key="2">
    <source>
        <dbReference type="Proteomes" id="UP000032142"/>
    </source>
</evidence>
<sequence length="61" mass="7293">MWLFKWFFKFSKCVFKVLENVILMLSIYDLNAGNLQHLVSCLKLIKPCCKCKHLYVVHMLN</sequence>
<dbReference type="EMBL" id="KN435795">
    <property type="protein sequence ID" value="KHG26272.1"/>
    <property type="molecule type" value="Genomic_DNA"/>
</dbReference>
<name>A0A0B0PN31_GOSAR</name>
<keyword evidence="2" id="KW-1185">Reference proteome</keyword>
<protein>
    <submittedName>
        <fullName evidence="1">Uncharacterized protein</fullName>
    </submittedName>
</protein>
<reference evidence="2" key="1">
    <citation type="submission" date="2014-09" db="EMBL/GenBank/DDBJ databases">
        <authorList>
            <person name="Mudge J."/>
            <person name="Ramaraj T."/>
            <person name="Lindquist I.E."/>
            <person name="Bharti A.K."/>
            <person name="Sundararajan A."/>
            <person name="Cameron C.T."/>
            <person name="Woodward J.E."/>
            <person name="May G.D."/>
            <person name="Brubaker C."/>
            <person name="Broadhvest J."/>
            <person name="Wilkins T.A."/>
        </authorList>
    </citation>
    <scope>NUCLEOTIDE SEQUENCE</scope>
    <source>
        <strain evidence="2">cv. AKA8401</strain>
    </source>
</reference>
<dbReference type="Proteomes" id="UP000032142">
    <property type="component" value="Unassembled WGS sequence"/>
</dbReference>
<dbReference type="AlphaFoldDB" id="A0A0B0PN31"/>
<gene>
    <name evidence="1" type="ORF">F383_32711</name>
</gene>
<organism evidence="1 2">
    <name type="scientific">Gossypium arboreum</name>
    <name type="common">Tree cotton</name>
    <name type="synonym">Gossypium nanking</name>
    <dbReference type="NCBI Taxonomy" id="29729"/>
    <lineage>
        <taxon>Eukaryota</taxon>
        <taxon>Viridiplantae</taxon>
        <taxon>Streptophyta</taxon>
        <taxon>Embryophyta</taxon>
        <taxon>Tracheophyta</taxon>
        <taxon>Spermatophyta</taxon>
        <taxon>Magnoliopsida</taxon>
        <taxon>eudicotyledons</taxon>
        <taxon>Gunneridae</taxon>
        <taxon>Pentapetalae</taxon>
        <taxon>rosids</taxon>
        <taxon>malvids</taxon>
        <taxon>Malvales</taxon>
        <taxon>Malvaceae</taxon>
        <taxon>Malvoideae</taxon>
        <taxon>Gossypium</taxon>
    </lineage>
</organism>
<accession>A0A0B0PN31</accession>
<evidence type="ECO:0000313" key="1">
    <source>
        <dbReference type="EMBL" id="KHG26272.1"/>
    </source>
</evidence>